<reference evidence="2" key="2">
    <citation type="submission" date="2019-12" db="EMBL/GenBank/DDBJ databases">
        <authorList>
            <person name="Studholme D.J."/>
            <person name="Sarris P."/>
        </authorList>
    </citation>
    <scope>NUCLEOTIDE SEQUENCE</scope>
    <source>
        <strain evidence="2">PFS-1207/04</strain>
        <tissue evidence="2">Leaf</tissue>
    </source>
</reference>
<dbReference type="EMBL" id="QGKY02002305">
    <property type="protein sequence ID" value="KAF2534346.1"/>
    <property type="molecule type" value="Genomic_DNA"/>
</dbReference>
<comment type="caution">
    <text evidence="1">The sequence shown here is derived from an EMBL/GenBank/DDBJ whole genome shotgun (WGS) entry which is preliminary data.</text>
</comment>
<gene>
    <name evidence="2" type="ORF">DY000_02022955</name>
    <name evidence="1" type="ORF">F2Q70_00030425</name>
</gene>
<protein>
    <submittedName>
        <fullName evidence="1">Uncharacterized protein</fullName>
    </submittedName>
</protein>
<proteinExistence type="predicted"/>
<reference evidence="1" key="1">
    <citation type="submission" date="2019-12" db="EMBL/GenBank/DDBJ databases">
        <title>Genome sequencing and annotation of Brassica cretica.</title>
        <authorList>
            <person name="Studholme D.J."/>
            <person name="Sarris P.F."/>
        </authorList>
    </citation>
    <scope>NUCLEOTIDE SEQUENCE</scope>
    <source>
        <strain evidence="1">PFS-102/07</strain>
        <tissue evidence="1">Leaf</tissue>
    </source>
</reference>
<name>A0A8S9FPW0_BRACR</name>
<reference evidence="2 3" key="3">
    <citation type="journal article" date="2020" name="BMC Genomics">
        <title>Intraspecific diversification of the crop wild relative Brassica cretica Lam. using demographic model selection.</title>
        <authorList>
            <person name="Kioukis A."/>
            <person name="Michalopoulou V.A."/>
            <person name="Briers L."/>
            <person name="Pirintsos S."/>
            <person name="Studholme D.J."/>
            <person name="Pavlidis P."/>
            <person name="Sarris P.F."/>
        </authorList>
    </citation>
    <scope>NUCLEOTIDE SEQUENCE [LARGE SCALE GENOMIC DNA]</scope>
    <source>
        <strain evidence="3">cv. PFS-1207/04</strain>
        <strain evidence="2">PFS-1207/04</strain>
    </source>
</reference>
<dbReference type="Proteomes" id="UP000266723">
    <property type="component" value="Unassembled WGS sequence"/>
</dbReference>
<dbReference type="EMBL" id="QGKV02000299">
    <property type="protein sequence ID" value="KAF3591821.1"/>
    <property type="molecule type" value="Genomic_DNA"/>
</dbReference>
<evidence type="ECO:0000313" key="2">
    <source>
        <dbReference type="EMBL" id="KAF3591821.1"/>
    </source>
</evidence>
<sequence length="62" mass="6904">MCSWGKIRLLGGFSFLELGRRFRRLRAVCSSLRCPGSAACGLWLVSSFNVEFVFKISVDEGS</sequence>
<accession>A0A8S9FPW0</accession>
<keyword evidence="3" id="KW-1185">Reference proteome</keyword>
<dbReference type="AlphaFoldDB" id="A0A8S9FPW0"/>
<evidence type="ECO:0000313" key="1">
    <source>
        <dbReference type="EMBL" id="KAF2534346.1"/>
    </source>
</evidence>
<organism evidence="1">
    <name type="scientific">Brassica cretica</name>
    <name type="common">Mustard</name>
    <dbReference type="NCBI Taxonomy" id="69181"/>
    <lineage>
        <taxon>Eukaryota</taxon>
        <taxon>Viridiplantae</taxon>
        <taxon>Streptophyta</taxon>
        <taxon>Embryophyta</taxon>
        <taxon>Tracheophyta</taxon>
        <taxon>Spermatophyta</taxon>
        <taxon>Magnoliopsida</taxon>
        <taxon>eudicotyledons</taxon>
        <taxon>Gunneridae</taxon>
        <taxon>Pentapetalae</taxon>
        <taxon>rosids</taxon>
        <taxon>malvids</taxon>
        <taxon>Brassicales</taxon>
        <taxon>Brassicaceae</taxon>
        <taxon>Brassiceae</taxon>
        <taxon>Brassica</taxon>
    </lineage>
</organism>
<evidence type="ECO:0000313" key="3">
    <source>
        <dbReference type="Proteomes" id="UP000266723"/>
    </source>
</evidence>